<keyword evidence="2" id="KW-0472">Membrane</keyword>
<dbReference type="STRING" id="108003.B1C78_16885"/>
<accession>A0A1V3N6T3</accession>
<feature type="compositionally biased region" description="Pro residues" evidence="1">
    <location>
        <begin position="211"/>
        <end position="237"/>
    </location>
</feature>
<dbReference type="AlphaFoldDB" id="A0A1V3N6T3"/>
<feature type="region of interest" description="Disordered" evidence="1">
    <location>
        <begin position="163"/>
        <end position="252"/>
    </location>
</feature>
<feature type="domain" description="HTH cro/C1-type" evidence="3">
    <location>
        <begin position="25"/>
        <end position="48"/>
    </location>
</feature>
<sequence length="333" mass="36166">MVDDRGDSGEIRGGRDTIPGPGARLRRAREAKGFSQRDLADRLHLNQSIVEHLEEDRFDDLPEPAYVRGYLRACARALELDPEPLIEAYDAQGMREPRLDTPPVVNRAATSAARSGHRKAPYVLGAVILLAVGVLIVYGWYERQADDAMPTAVEAERLPIERPAPDALEPEPPPPPPLTMTPEPPEPRAEPLPEVPPPPVLGGPGMEPEPEIPAAPEPPVPSEPAPAEPEIAEPPPVADAEEPAPAEPTDAVPSELVLTFLEDSWVEIYDDQEQRLLVGLMREGTERSLSGVAPFRVFLGNAPGVRLEIDGEGYDPSGRARADSTARFVLERP</sequence>
<dbReference type="Pfam" id="PF13464">
    <property type="entry name" value="RodZ_C"/>
    <property type="match status" value="1"/>
</dbReference>
<evidence type="ECO:0000313" key="5">
    <source>
        <dbReference type="Proteomes" id="UP000189462"/>
    </source>
</evidence>
<reference evidence="4 5" key="1">
    <citation type="submission" date="2017-02" db="EMBL/GenBank/DDBJ databases">
        <title>Genomic diversity within the haloalkaliphilic genus Thioalkalivibrio.</title>
        <authorList>
            <person name="Ahn A.-C."/>
            <person name="Meier-Kolthoff J."/>
            <person name="Overmars L."/>
            <person name="Richter M."/>
            <person name="Woyke T."/>
            <person name="Sorokin D.Y."/>
            <person name="Muyzer G."/>
        </authorList>
    </citation>
    <scope>NUCLEOTIDE SEQUENCE [LARGE SCALE GENOMIC DNA]</scope>
    <source>
        <strain evidence="4 5">ALJD</strain>
    </source>
</reference>
<comment type="caution">
    <text evidence="4">The sequence shown here is derived from an EMBL/GenBank/DDBJ whole genome shotgun (WGS) entry which is preliminary data.</text>
</comment>
<dbReference type="Proteomes" id="UP000189462">
    <property type="component" value="Unassembled WGS sequence"/>
</dbReference>
<dbReference type="GO" id="GO:0003677">
    <property type="term" value="F:DNA binding"/>
    <property type="evidence" value="ECO:0007669"/>
    <property type="project" value="InterPro"/>
</dbReference>
<keyword evidence="2" id="KW-1133">Transmembrane helix</keyword>
<organism evidence="4 5">
    <name type="scientific">Thioalkalivibrio denitrificans</name>
    <dbReference type="NCBI Taxonomy" id="108003"/>
    <lineage>
        <taxon>Bacteria</taxon>
        <taxon>Pseudomonadati</taxon>
        <taxon>Pseudomonadota</taxon>
        <taxon>Gammaproteobacteria</taxon>
        <taxon>Chromatiales</taxon>
        <taxon>Ectothiorhodospiraceae</taxon>
        <taxon>Thioalkalivibrio</taxon>
    </lineage>
</organism>
<dbReference type="PANTHER" id="PTHR34475:SF1">
    <property type="entry name" value="CYTOSKELETON PROTEIN RODZ"/>
    <property type="match status" value="1"/>
</dbReference>
<gene>
    <name evidence="4" type="ORF">B1C78_16885</name>
</gene>
<evidence type="ECO:0000256" key="1">
    <source>
        <dbReference type="SAM" id="MobiDB-lite"/>
    </source>
</evidence>
<dbReference type="EMBL" id="MVBK01000144">
    <property type="protein sequence ID" value="OOG20790.1"/>
    <property type="molecule type" value="Genomic_DNA"/>
</dbReference>
<dbReference type="Pfam" id="PF13413">
    <property type="entry name" value="HTH_25"/>
    <property type="match status" value="1"/>
</dbReference>
<dbReference type="PROSITE" id="PS50943">
    <property type="entry name" value="HTH_CROC1"/>
    <property type="match status" value="1"/>
</dbReference>
<feature type="region of interest" description="Disordered" evidence="1">
    <location>
        <begin position="1"/>
        <end position="31"/>
    </location>
</feature>
<dbReference type="SMART" id="SM00530">
    <property type="entry name" value="HTH_XRE"/>
    <property type="match status" value="1"/>
</dbReference>
<proteinExistence type="predicted"/>
<protein>
    <recommendedName>
        <fullName evidence="3">HTH cro/C1-type domain-containing protein</fullName>
    </recommendedName>
</protein>
<dbReference type="InterPro" id="IPR025194">
    <property type="entry name" value="RodZ-like_C"/>
</dbReference>
<evidence type="ECO:0000259" key="3">
    <source>
        <dbReference type="PROSITE" id="PS50943"/>
    </source>
</evidence>
<dbReference type="SUPFAM" id="SSF47413">
    <property type="entry name" value="lambda repressor-like DNA-binding domains"/>
    <property type="match status" value="1"/>
</dbReference>
<evidence type="ECO:0000256" key="2">
    <source>
        <dbReference type="SAM" id="Phobius"/>
    </source>
</evidence>
<dbReference type="InterPro" id="IPR050400">
    <property type="entry name" value="Bact_Cytoskel_RodZ"/>
</dbReference>
<dbReference type="InterPro" id="IPR001387">
    <property type="entry name" value="Cro/C1-type_HTH"/>
</dbReference>
<keyword evidence="2" id="KW-0812">Transmembrane</keyword>
<dbReference type="InterPro" id="IPR010982">
    <property type="entry name" value="Lambda_DNA-bd_dom_sf"/>
</dbReference>
<dbReference type="CDD" id="cd00093">
    <property type="entry name" value="HTH_XRE"/>
    <property type="match status" value="1"/>
</dbReference>
<evidence type="ECO:0000313" key="4">
    <source>
        <dbReference type="EMBL" id="OOG20790.1"/>
    </source>
</evidence>
<name>A0A1V3N6T3_9GAMM</name>
<dbReference type="Gene3D" id="1.10.260.40">
    <property type="entry name" value="lambda repressor-like DNA-binding domains"/>
    <property type="match status" value="1"/>
</dbReference>
<feature type="compositionally biased region" description="Pro residues" evidence="1">
    <location>
        <begin position="170"/>
        <end position="184"/>
    </location>
</feature>
<dbReference type="PANTHER" id="PTHR34475">
    <property type="match status" value="1"/>
</dbReference>
<keyword evidence="5" id="KW-1185">Reference proteome</keyword>
<feature type="compositionally biased region" description="Basic and acidic residues" evidence="1">
    <location>
        <begin position="1"/>
        <end position="15"/>
    </location>
</feature>
<feature type="transmembrane region" description="Helical" evidence="2">
    <location>
        <begin position="122"/>
        <end position="141"/>
    </location>
</feature>
<dbReference type="RefSeq" id="WP_077280303.1">
    <property type="nucleotide sequence ID" value="NZ_MVBK01000144.1"/>
</dbReference>